<dbReference type="EMBL" id="JAELVF020000004">
    <property type="protein sequence ID" value="MBU7600493.1"/>
    <property type="molecule type" value="Genomic_DNA"/>
</dbReference>
<dbReference type="GO" id="GO:0004722">
    <property type="term" value="F:protein serine/threonine phosphatase activity"/>
    <property type="evidence" value="ECO:0007669"/>
    <property type="project" value="UniProtKB-EC"/>
</dbReference>
<dbReference type="CDD" id="cd00130">
    <property type="entry name" value="PAS"/>
    <property type="match status" value="1"/>
</dbReference>
<keyword evidence="10" id="KW-0904">Protein phosphatase</keyword>
<dbReference type="CDD" id="cd16936">
    <property type="entry name" value="HATPase_RsbW-like"/>
    <property type="match status" value="1"/>
</dbReference>
<evidence type="ECO:0000256" key="8">
    <source>
        <dbReference type="ARBA" id="ARBA00022840"/>
    </source>
</evidence>
<evidence type="ECO:0000256" key="13">
    <source>
        <dbReference type="ARBA" id="ARBA00056274"/>
    </source>
</evidence>
<feature type="domain" description="PPM-type phosphatase" evidence="17">
    <location>
        <begin position="339"/>
        <end position="551"/>
    </location>
</feature>
<keyword evidence="11" id="KW-0464">Manganese</keyword>
<evidence type="ECO:0000313" key="18">
    <source>
        <dbReference type="EMBL" id="MBU7600493.1"/>
    </source>
</evidence>
<dbReference type="EC" id="3.1.3.16" evidence="1"/>
<dbReference type="PANTHER" id="PTHR43156">
    <property type="entry name" value="STAGE II SPORULATION PROTEIN E-RELATED"/>
    <property type="match status" value="1"/>
</dbReference>
<dbReference type="InterPro" id="IPR035965">
    <property type="entry name" value="PAS-like_dom_sf"/>
</dbReference>
<dbReference type="SMART" id="SM00331">
    <property type="entry name" value="PP2C_SIG"/>
    <property type="match status" value="1"/>
</dbReference>
<keyword evidence="6" id="KW-0418">Kinase</keyword>
<gene>
    <name evidence="18" type="ORF">JGS22_023405</name>
</gene>
<keyword evidence="4" id="KW-0479">Metal-binding</keyword>
<keyword evidence="9" id="KW-0460">Magnesium</keyword>
<evidence type="ECO:0000259" key="17">
    <source>
        <dbReference type="SMART" id="SM00331"/>
    </source>
</evidence>
<dbReference type="SUPFAM" id="SSF55785">
    <property type="entry name" value="PYP-like sensor domain (PAS domain)"/>
    <property type="match status" value="1"/>
</dbReference>
<dbReference type="FunFam" id="3.60.40.10:FF:000005">
    <property type="entry name" value="Serine/threonine protein phosphatase"/>
    <property type="match status" value="1"/>
</dbReference>
<keyword evidence="7" id="KW-0378">Hydrolase</keyword>
<evidence type="ECO:0000256" key="15">
    <source>
        <dbReference type="ARBA" id="ARBA00081350"/>
    </source>
</evidence>
<dbReference type="Proteomes" id="UP000694501">
    <property type="component" value="Unassembled WGS sequence"/>
</dbReference>
<organism evidence="18 19">
    <name type="scientific">Streptomyces tardus</name>
    <dbReference type="NCBI Taxonomy" id="2780544"/>
    <lineage>
        <taxon>Bacteria</taxon>
        <taxon>Bacillati</taxon>
        <taxon>Actinomycetota</taxon>
        <taxon>Actinomycetes</taxon>
        <taxon>Kitasatosporales</taxon>
        <taxon>Streptomycetaceae</taxon>
        <taxon>Streptomyces</taxon>
    </lineage>
</organism>
<dbReference type="Pfam" id="PF07228">
    <property type="entry name" value="SpoIIE"/>
    <property type="match status" value="1"/>
</dbReference>
<evidence type="ECO:0000256" key="4">
    <source>
        <dbReference type="ARBA" id="ARBA00022723"/>
    </source>
</evidence>
<evidence type="ECO:0000256" key="11">
    <source>
        <dbReference type="ARBA" id="ARBA00023211"/>
    </source>
</evidence>
<accession>A0A949JKL1</accession>
<evidence type="ECO:0000256" key="9">
    <source>
        <dbReference type="ARBA" id="ARBA00022842"/>
    </source>
</evidence>
<dbReference type="GO" id="GO:0016301">
    <property type="term" value="F:kinase activity"/>
    <property type="evidence" value="ECO:0007669"/>
    <property type="project" value="UniProtKB-KW"/>
</dbReference>
<sequence>MDTQGAMSGATPPHENRPTSVETILALNRMGVFDWDLDQNLLHLDSAARDVLELPPDEYEMRPQSLHAYFPPAEVSRLDLLTSQAIKEGRNSFGAYFRVRTTEGGTRWSHVQAYIRRIEDGRPHRIVGILRDATDELQHSTDRLSLEATESGVSAVLGDTTAALATARSVRDVLDVLESPGVLSRLDATSLGLGLVEGDHLRIIAERRDADQPSDASLTKLDADLPMSEVVRTMQPVYIGSGEEFAERYPRLWPYVEPEGVDSAVCLPLVAHARVIGALGLLYRGRHDFDAHERTLLNAMSSSVAQSLQRATLFDQGRKLAEDLQRFMLPHSIPRLAGVRTAVSYRPARQLGEIGGDWYDVIPLPGGRVAIVIGDVQGHDTHAAAVMGQLRIVLRAYAAEGHPATTVMARASAFLADLDTERFATCLYAEIDPSTGWLRLVRAGHLDPLLMRGDGECRPLPVAGSLPLGLLHLGPLDYRETALELAVGETVLLYTDGLVERPGGDIEEGVQALADSVPLGPSDLDRLADWLVESPRVTSGEDDIAVLLLRREPPVNPQVGRRLHQYIAPGDMEALSGVRHMVRDATRAWRADQFTEEIVLTTHELATNALLHTEEGVTVTVRLLGGADRRLRIEVADRSTRQPKLLEAEEWHRTGRGMLLVDRLADRWGVESRGAGKCVWCEFDSP</sequence>
<evidence type="ECO:0000256" key="1">
    <source>
        <dbReference type="ARBA" id="ARBA00013081"/>
    </source>
</evidence>
<protein>
    <recommendedName>
        <fullName evidence="1">protein-serine/threonine phosphatase</fullName>
        <ecNumber evidence="1">3.1.3.16</ecNumber>
    </recommendedName>
    <alternativeName>
        <fullName evidence="15">Protein-serine/threonine phosphatase</fullName>
    </alternativeName>
    <alternativeName>
        <fullName evidence="14">Serine/threonine-protein kinase</fullName>
    </alternativeName>
</protein>
<reference evidence="18" key="1">
    <citation type="submission" date="2021-06" db="EMBL/GenBank/DDBJ databases">
        <title>Sequencing of actinobacteria type strains.</title>
        <authorList>
            <person name="Nguyen G.-S."/>
            <person name="Wentzel A."/>
        </authorList>
    </citation>
    <scope>NUCLEOTIDE SEQUENCE</scope>
    <source>
        <strain evidence="18">P38-E01</strain>
    </source>
</reference>
<comment type="catalytic activity">
    <reaction evidence="12">
        <text>O-phospho-L-seryl-[protein] + H2O = L-seryl-[protein] + phosphate</text>
        <dbReference type="Rhea" id="RHEA:20629"/>
        <dbReference type="Rhea" id="RHEA-COMP:9863"/>
        <dbReference type="Rhea" id="RHEA-COMP:11604"/>
        <dbReference type="ChEBI" id="CHEBI:15377"/>
        <dbReference type="ChEBI" id="CHEBI:29999"/>
        <dbReference type="ChEBI" id="CHEBI:43474"/>
        <dbReference type="ChEBI" id="CHEBI:83421"/>
        <dbReference type="EC" id="3.1.3.16"/>
    </reaction>
</comment>
<keyword evidence="2" id="KW-0597">Phosphoprotein</keyword>
<evidence type="ECO:0000313" key="19">
    <source>
        <dbReference type="Proteomes" id="UP000694501"/>
    </source>
</evidence>
<dbReference type="RefSeq" id="WP_211038395.1">
    <property type="nucleotide sequence ID" value="NZ_JAELVF020000004.1"/>
</dbReference>
<dbReference type="SMART" id="SM00065">
    <property type="entry name" value="GAF"/>
    <property type="match status" value="1"/>
</dbReference>
<dbReference type="InterPro" id="IPR036890">
    <property type="entry name" value="HATPase_C_sf"/>
</dbReference>
<keyword evidence="19" id="KW-1185">Reference proteome</keyword>
<evidence type="ECO:0000256" key="2">
    <source>
        <dbReference type="ARBA" id="ARBA00022553"/>
    </source>
</evidence>
<name>A0A949JKL1_9ACTN</name>
<dbReference type="PANTHER" id="PTHR43156:SF2">
    <property type="entry name" value="STAGE II SPORULATION PROTEIN E"/>
    <property type="match status" value="1"/>
</dbReference>
<dbReference type="InterPro" id="IPR029016">
    <property type="entry name" value="GAF-like_dom_sf"/>
</dbReference>
<dbReference type="InterPro" id="IPR000014">
    <property type="entry name" value="PAS"/>
</dbReference>
<dbReference type="Gene3D" id="3.30.565.10">
    <property type="entry name" value="Histidine kinase-like ATPase, C-terminal domain"/>
    <property type="match status" value="1"/>
</dbReference>
<feature type="domain" description="GAF" evidence="16">
    <location>
        <begin position="165"/>
        <end position="318"/>
    </location>
</feature>
<dbReference type="GO" id="GO:0046872">
    <property type="term" value="F:metal ion binding"/>
    <property type="evidence" value="ECO:0007669"/>
    <property type="project" value="UniProtKB-KW"/>
</dbReference>
<dbReference type="GO" id="GO:0005524">
    <property type="term" value="F:ATP binding"/>
    <property type="evidence" value="ECO:0007669"/>
    <property type="project" value="UniProtKB-KW"/>
</dbReference>
<dbReference type="InterPro" id="IPR003594">
    <property type="entry name" value="HATPase_dom"/>
</dbReference>
<evidence type="ECO:0000256" key="10">
    <source>
        <dbReference type="ARBA" id="ARBA00022912"/>
    </source>
</evidence>
<dbReference type="SUPFAM" id="SSF55781">
    <property type="entry name" value="GAF domain-like"/>
    <property type="match status" value="1"/>
</dbReference>
<evidence type="ECO:0000256" key="7">
    <source>
        <dbReference type="ARBA" id="ARBA00022801"/>
    </source>
</evidence>
<evidence type="ECO:0000259" key="16">
    <source>
        <dbReference type="SMART" id="SM00065"/>
    </source>
</evidence>
<evidence type="ECO:0000256" key="14">
    <source>
        <dbReference type="ARBA" id="ARBA00075117"/>
    </source>
</evidence>
<dbReference type="InterPro" id="IPR001932">
    <property type="entry name" value="PPM-type_phosphatase-like_dom"/>
</dbReference>
<dbReference type="InterPro" id="IPR052016">
    <property type="entry name" value="Bact_Sigma-Reg"/>
</dbReference>
<dbReference type="Pfam" id="PF13185">
    <property type="entry name" value="GAF_2"/>
    <property type="match status" value="1"/>
</dbReference>
<evidence type="ECO:0000256" key="3">
    <source>
        <dbReference type="ARBA" id="ARBA00022679"/>
    </source>
</evidence>
<evidence type="ECO:0000256" key="12">
    <source>
        <dbReference type="ARBA" id="ARBA00047761"/>
    </source>
</evidence>
<dbReference type="Pfam" id="PF08447">
    <property type="entry name" value="PAS_3"/>
    <property type="match status" value="1"/>
</dbReference>
<dbReference type="SUPFAM" id="SSF81606">
    <property type="entry name" value="PP2C-like"/>
    <property type="match status" value="1"/>
</dbReference>
<dbReference type="Gene3D" id="3.30.450.40">
    <property type="match status" value="1"/>
</dbReference>
<dbReference type="InterPro" id="IPR013655">
    <property type="entry name" value="PAS_fold_3"/>
</dbReference>
<dbReference type="InterPro" id="IPR003018">
    <property type="entry name" value="GAF"/>
</dbReference>
<dbReference type="InterPro" id="IPR036457">
    <property type="entry name" value="PPM-type-like_dom_sf"/>
</dbReference>
<dbReference type="Pfam" id="PF13581">
    <property type="entry name" value="HATPase_c_2"/>
    <property type="match status" value="1"/>
</dbReference>
<dbReference type="Gene3D" id="3.30.450.20">
    <property type="entry name" value="PAS domain"/>
    <property type="match status" value="1"/>
</dbReference>
<keyword evidence="8" id="KW-0067">ATP-binding</keyword>
<comment type="caution">
    <text evidence="18">The sequence shown here is derived from an EMBL/GenBank/DDBJ whole genome shotgun (WGS) entry which is preliminary data.</text>
</comment>
<keyword evidence="3" id="KW-0808">Transferase</keyword>
<evidence type="ECO:0000256" key="6">
    <source>
        <dbReference type="ARBA" id="ARBA00022777"/>
    </source>
</evidence>
<proteinExistence type="predicted"/>
<dbReference type="Gene3D" id="3.60.40.10">
    <property type="entry name" value="PPM-type phosphatase domain"/>
    <property type="match status" value="1"/>
</dbReference>
<comment type="function">
    <text evidence="13">Primarily acts as an independent SigF regulator that is sensitive to the osmosensory signal, mediating the cross talk of PknD with the SigF regulon. Possesses both phosphatase and kinase activities. The kinase domain functions as a classic anti-sigma factor-like kinase to phosphorylate the anti-anti-sigma factor domain at the canonical regulatory site, and the phosphatase domain antagonizes this activity.</text>
</comment>
<keyword evidence="5" id="KW-0547">Nucleotide-binding</keyword>
<evidence type="ECO:0000256" key="5">
    <source>
        <dbReference type="ARBA" id="ARBA00022741"/>
    </source>
</evidence>
<dbReference type="SUPFAM" id="SSF55874">
    <property type="entry name" value="ATPase domain of HSP90 chaperone/DNA topoisomerase II/histidine kinase"/>
    <property type="match status" value="1"/>
</dbReference>
<dbReference type="AlphaFoldDB" id="A0A949JKL1"/>